<name>A0ABQ0JE31_9VIBR</name>
<evidence type="ECO:0000256" key="1">
    <source>
        <dbReference type="SAM" id="Phobius"/>
    </source>
</evidence>
<keyword evidence="3" id="KW-1185">Reference proteome</keyword>
<organism evidence="2 3">
    <name type="scientific">Vibrio variabilis</name>
    <dbReference type="NCBI Taxonomy" id="990271"/>
    <lineage>
        <taxon>Bacteria</taxon>
        <taxon>Pseudomonadati</taxon>
        <taxon>Pseudomonadota</taxon>
        <taxon>Gammaproteobacteria</taxon>
        <taxon>Vibrionales</taxon>
        <taxon>Vibrionaceae</taxon>
        <taxon>Vibrio</taxon>
    </lineage>
</organism>
<proteinExistence type="predicted"/>
<keyword evidence="1" id="KW-0472">Membrane</keyword>
<protein>
    <submittedName>
        <fullName evidence="2">Uncharacterized protein</fullName>
    </submittedName>
</protein>
<keyword evidence="1" id="KW-1133">Transmembrane helix</keyword>
<dbReference type="EMBL" id="BBMS01000024">
    <property type="protein sequence ID" value="GAL27014.1"/>
    <property type="molecule type" value="Genomic_DNA"/>
</dbReference>
<keyword evidence="1" id="KW-0812">Transmembrane</keyword>
<sequence>MDITATQYDTKVVRYFILASFVWLLPVWLLASFWRRSCIGQS</sequence>
<comment type="caution">
    <text evidence="2">The sequence shown here is derived from an EMBL/GenBank/DDBJ whole genome shotgun (WGS) entry which is preliminary data.</text>
</comment>
<evidence type="ECO:0000313" key="3">
    <source>
        <dbReference type="Proteomes" id="UP000029223"/>
    </source>
</evidence>
<gene>
    <name evidence="2" type="ORF">JCM19239_4357</name>
</gene>
<reference evidence="3" key="1">
    <citation type="submission" date="2014-09" db="EMBL/GenBank/DDBJ databases">
        <title>Vibrio variabilis JCM 19239. (C206) whole genome shotgun sequence.</title>
        <authorList>
            <person name="Sawabe T."/>
            <person name="Meirelles P."/>
            <person name="Nakanishi M."/>
            <person name="Sayaka M."/>
            <person name="Hattori M."/>
            <person name="Ohkuma M."/>
        </authorList>
    </citation>
    <scope>NUCLEOTIDE SEQUENCE [LARGE SCALE GENOMIC DNA]</scope>
    <source>
        <strain evidence="3">JCM 19239</strain>
    </source>
</reference>
<dbReference type="Proteomes" id="UP000029223">
    <property type="component" value="Unassembled WGS sequence"/>
</dbReference>
<feature type="transmembrane region" description="Helical" evidence="1">
    <location>
        <begin position="12"/>
        <end position="34"/>
    </location>
</feature>
<evidence type="ECO:0000313" key="2">
    <source>
        <dbReference type="EMBL" id="GAL27014.1"/>
    </source>
</evidence>
<accession>A0ABQ0JE31</accession>